<reference evidence="2" key="1">
    <citation type="submission" date="2020-06" db="EMBL/GenBank/DDBJ databases">
        <authorList>
            <person name="Onetto C."/>
        </authorList>
    </citation>
    <scope>NUCLEOTIDE SEQUENCE</scope>
</reference>
<evidence type="ECO:0000313" key="3">
    <source>
        <dbReference type="Proteomes" id="UP000714618"/>
    </source>
</evidence>
<accession>A0A9N8JQN7</accession>
<keyword evidence="3" id="KW-1185">Reference proteome</keyword>
<feature type="transmembrane region" description="Helical" evidence="1">
    <location>
        <begin position="20"/>
        <end position="37"/>
    </location>
</feature>
<organism evidence="2 3">
    <name type="scientific">Aureobasidium mustum</name>
    <dbReference type="NCBI Taxonomy" id="2773714"/>
    <lineage>
        <taxon>Eukaryota</taxon>
        <taxon>Fungi</taxon>
        <taxon>Dikarya</taxon>
        <taxon>Ascomycota</taxon>
        <taxon>Pezizomycotina</taxon>
        <taxon>Dothideomycetes</taxon>
        <taxon>Dothideomycetidae</taxon>
        <taxon>Dothideales</taxon>
        <taxon>Saccotheciaceae</taxon>
        <taxon>Aureobasidium</taxon>
    </lineage>
</organism>
<dbReference type="AlphaFoldDB" id="A0A9N8JQN7"/>
<keyword evidence="1" id="KW-0812">Transmembrane</keyword>
<dbReference type="Proteomes" id="UP000714618">
    <property type="component" value="Unassembled WGS sequence"/>
</dbReference>
<name>A0A9N8JQN7_9PEZI</name>
<keyword evidence="1" id="KW-1133">Transmembrane helix</keyword>
<gene>
    <name evidence="2" type="ORF">AWRI4233_LOCUS2310</name>
</gene>
<protein>
    <submittedName>
        <fullName evidence="2">Uncharacterized protein</fullName>
    </submittedName>
</protein>
<feature type="transmembrane region" description="Helical" evidence="1">
    <location>
        <begin position="49"/>
        <end position="68"/>
    </location>
</feature>
<proteinExistence type="predicted"/>
<evidence type="ECO:0000256" key="1">
    <source>
        <dbReference type="SAM" id="Phobius"/>
    </source>
</evidence>
<dbReference type="OrthoDB" id="3881401at2759"/>
<sequence>MTANLPQNHLATSETTNSPQLILLYTLSAAFIFLPRLNTHLNIPVTASLVSQLVITIGFFGTLTYLGIESLYISATSFAVYFGTQWRLPASGVDRFWVKMATSVIAAIWLTSRLFFKNPKSGSEGWEAAKRNIAAKRGAQKVATAEQGGVVAESTDDGPAWMWASCAFAYAAAVFDSKEWFQSVLRGGAKWVLQDGDGLLQQGPGELM</sequence>
<comment type="caution">
    <text evidence="2">The sequence shown here is derived from an EMBL/GenBank/DDBJ whole genome shotgun (WGS) entry which is preliminary data.</text>
</comment>
<evidence type="ECO:0000313" key="2">
    <source>
        <dbReference type="EMBL" id="CAD0089483.1"/>
    </source>
</evidence>
<dbReference type="EMBL" id="CAIJEO010000003">
    <property type="protein sequence ID" value="CAD0089483.1"/>
    <property type="molecule type" value="Genomic_DNA"/>
</dbReference>
<keyword evidence="1" id="KW-0472">Membrane</keyword>